<evidence type="ECO:0000256" key="2">
    <source>
        <dbReference type="PROSITE-ProRule" id="PRU00335"/>
    </source>
</evidence>
<dbReference type="SUPFAM" id="SSF46689">
    <property type="entry name" value="Homeodomain-like"/>
    <property type="match status" value="1"/>
</dbReference>
<dbReference type="EMBL" id="BMRJ01000001">
    <property type="protein sequence ID" value="GGR17136.1"/>
    <property type="molecule type" value="Genomic_DNA"/>
</dbReference>
<dbReference type="InterPro" id="IPR036271">
    <property type="entry name" value="Tet_transcr_reg_TetR-rel_C_sf"/>
</dbReference>
<dbReference type="GO" id="GO:0003700">
    <property type="term" value="F:DNA-binding transcription factor activity"/>
    <property type="evidence" value="ECO:0007669"/>
    <property type="project" value="TreeGrafter"/>
</dbReference>
<evidence type="ECO:0000313" key="4">
    <source>
        <dbReference type="EMBL" id="GGR17136.1"/>
    </source>
</evidence>
<reference evidence="4" key="1">
    <citation type="journal article" date="2014" name="Int. J. Syst. Evol. Microbiol.">
        <title>Complete genome sequence of Corynebacterium casei LMG S-19264T (=DSM 44701T), isolated from a smear-ripened cheese.</title>
        <authorList>
            <consortium name="US DOE Joint Genome Institute (JGI-PGF)"/>
            <person name="Walter F."/>
            <person name="Albersmeier A."/>
            <person name="Kalinowski J."/>
            <person name="Ruckert C."/>
        </authorList>
    </citation>
    <scope>NUCLEOTIDE SEQUENCE</scope>
    <source>
        <strain evidence="4">JCM 3346</strain>
    </source>
</reference>
<dbReference type="PANTHER" id="PTHR30055:SF146">
    <property type="entry name" value="HTH-TYPE TRANSCRIPTIONAL DUAL REGULATOR CECR"/>
    <property type="match status" value="1"/>
</dbReference>
<evidence type="ECO:0000256" key="1">
    <source>
        <dbReference type="ARBA" id="ARBA00023125"/>
    </source>
</evidence>
<dbReference type="PRINTS" id="PR00455">
    <property type="entry name" value="HTHTETR"/>
</dbReference>
<organism evidence="4 5">
    <name type="scientific">Agromyces mediolanus</name>
    <name type="common">Corynebacterium mediolanum</name>
    <dbReference type="NCBI Taxonomy" id="41986"/>
    <lineage>
        <taxon>Bacteria</taxon>
        <taxon>Bacillati</taxon>
        <taxon>Actinomycetota</taxon>
        <taxon>Actinomycetes</taxon>
        <taxon>Micrococcales</taxon>
        <taxon>Microbacteriaceae</taxon>
        <taxon>Agromyces</taxon>
    </lineage>
</organism>
<dbReference type="Pfam" id="PF00440">
    <property type="entry name" value="TetR_N"/>
    <property type="match status" value="1"/>
</dbReference>
<dbReference type="GO" id="GO:0000976">
    <property type="term" value="F:transcription cis-regulatory region binding"/>
    <property type="evidence" value="ECO:0007669"/>
    <property type="project" value="TreeGrafter"/>
</dbReference>
<dbReference type="RefSeq" id="WP_189083930.1">
    <property type="nucleotide sequence ID" value="NZ_BMRJ01000001.1"/>
</dbReference>
<keyword evidence="5" id="KW-1185">Reference proteome</keyword>
<comment type="caution">
    <text evidence="4">The sequence shown here is derived from an EMBL/GenBank/DDBJ whole genome shotgun (WGS) entry which is preliminary data.</text>
</comment>
<feature type="DNA-binding region" description="H-T-H motif" evidence="2">
    <location>
        <begin position="36"/>
        <end position="55"/>
    </location>
</feature>
<evidence type="ECO:0000259" key="3">
    <source>
        <dbReference type="PROSITE" id="PS50977"/>
    </source>
</evidence>
<dbReference type="PROSITE" id="PS50977">
    <property type="entry name" value="HTH_TETR_2"/>
    <property type="match status" value="1"/>
</dbReference>
<dbReference type="SUPFAM" id="SSF48498">
    <property type="entry name" value="Tetracyclin repressor-like, C-terminal domain"/>
    <property type="match status" value="1"/>
</dbReference>
<dbReference type="Proteomes" id="UP000610303">
    <property type="component" value="Unassembled WGS sequence"/>
</dbReference>
<proteinExistence type="predicted"/>
<dbReference type="InterPro" id="IPR039536">
    <property type="entry name" value="TetR_C_Proteobacteria"/>
</dbReference>
<accession>A0A918CBP4</accession>
<keyword evidence="1 2" id="KW-0238">DNA-binding</keyword>
<dbReference type="InterPro" id="IPR050109">
    <property type="entry name" value="HTH-type_TetR-like_transc_reg"/>
</dbReference>
<dbReference type="Pfam" id="PF14246">
    <property type="entry name" value="TetR_C_7"/>
    <property type="match status" value="1"/>
</dbReference>
<feature type="domain" description="HTH tetR-type" evidence="3">
    <location>
        <begin position="13"/>
        <end position="73"/>
    </location>
</feature>
<sequence length="209" mass="22295">MPVAPRTRGRPPGLAGPALLAEARAVFLERGYTATTMDEIATRARISKSSLYREHPSKSELFAAVVADWAASGSDATRPMLERLAAAAEPRDGLVELGHGMLRGMLSPPVVEMRRLVITEANVQPEVAAAYRRDSWERNVAALATSFETLHRAGALTVDDPLAAAAEFTWLVVGAPLNAALLGERFEGLDAHVTSAVTTFLARYGTSTG</sequence>
<dbReference type="InterPro" id="IPR009057">
    <property type="entry name" value="Homeodomain-like_sf"/>
</dbReference>
<gene>
    <name evidence="4" type="ORF">GCM10010196_07380</name>
</gene>
<dbReference type="PANTHER" id="PTHR30055">
    <property type="entry name" value="HTH-TYPE TRANSCRIPTIONAL REGULATOR RUTR"/>
    <property type="match status" value="1"/>
</dbReference>
<name>A0A918CBP4_AGRME</name>
<dbReference type="Gene3D" id="1.10.357.10">
    <property type="entry name" value="Tetracycline Repressor, domain 2"/>
    <property type="match status" value="1"/>
</dbReference>
<dbReference type="AlphaFoldDB" id="A0A918CBP4"/>
<reference evidence="4" key="2">
    <citation type="submission" date="2020-09" db="EMBL/GenBank/DDBJ databases">
        <authorList>
            <person name="Sun Q."/>
            <person name="Ohkuma M."/>
        </authorList>
    </citation>
    <scope>NUCLEOTIDE SEQUENCE</scope>
    <source>
        <strain evidence="4">JCM 3346</strain>
    </source>
</reference>
<dbReference type="InterPro" id="IPR001647">
    <property type="entry name" value="HTH_TetR"/>
</dbReference>
<evidence type="ECO:0000313" key="5">
    <source>
        <dbReference type="Proteomes" id="UP000610303"/>
    </source>
</evidence>
<protein>
    <submittedName>
        <fullName evidence="4">TetR family transcriptional regulator</fullName>
    </submittedName>
</protein>